<dbReference type="InterPro" id="IPR011013">
    <property type="entry name" value="Gal_mutarotase_sf_dom"/>
</dbReference>
<evidence type="ECO:0000256" key="2">
    <source>
        <dbReference type="ARBA" id="ARBA00004370"/>
    </source>
</evidence>
<keyword evidence="16" id="KW-1185">Reference proteome</keyword>
<dbReference type="FunFam" id="3.20.20.80:FF:000016">
    <property type="entry name" value="Maltase-glucoamylase, intestinal"/>
    <property type="match status" value="1"/>
</dbReference>
<evidence type="ECO:0000313" key="15">
    <source>
        <dbReference type="Ensembl" id="ENSABRP00000016711.1"/>
    </source>
</evidence>
<comment type="catalytic activity">
    <reaction evidence="1">
        <text>Hydrolysis of terminal, non-reducing (1-&gt;4)-linked alpha-D-glucose residues with release of alpha-D-glucose.</text>
        <dbReference type="EC" id="3.2.1.20"/>
    </reaction>
</comment>
<dbReference type="SUPFAM" id="SSF74650">
    <property type="entry name" value="Galactose mutarotase-like"/>
    <property type="match status" value="1"/>
</dbReference>
<dbReference type="Ensembl" id="ENSABRT00000023781.1">
    <property type="protein sequence ID" value="ENSABRP00000016711.1"/>
    <property type="gene ID" value="ENSABRG00000014612.1"/>
</dbReference>
<evidence type="ECO:0000256" key="8">
    <source>
        <dbReference type="ARBA" id="ARBA00023157"/>
    </source>
</evidence>
<dbReference type="PROSITE" id="PS51448">
    <property type="entry name" value="P_TREFOIL_2"/>
    <property type="match status" value="1"/>
</dbReference>
<dbReference type="GO" id="GO:0016020">
    <property type="term" value="C:membrane"/>
    <property type="evidence" value="ECO:0007669"/>
    <property type="project" value="UniProtKB-SubCell"/>
</dbReference>
<dbReference type="PANTHER" id="PTHR22762:SF133">
    <property type="entry name" value="P-TYPE DOMAIN-CONTAINING PROTEIN"/>
    <property type="match status" value="1"/>
</dbReference>
<reference evidence="15" key="2">
    <citation type="submission" date="2025-09" db="UniProtKB">
        <authorList>
            <consortium name="Ensembl"/>
        </authorList>
    </citation>
    <scope>IDENTIFICATION</scope>
</reference>
<dbReference type="SUPFAM" id="SSF51011">
    <property type="entry name" value="Glycosyl hydrolase domain"/>
    <property type="match status" value="1"/>
</dbReference>
<dbReference type="InterPro" id="IPR030459">
    <property type="entry name" value="Glyco_hydro_31_CS"/>
</dbReference>
<dbReference type="Pfam" id="PF13802">
    <property type="entry name" value="Gal_mutarotas_2"/>
    <property type="match status" value="1"/>
</dbReference>
<dbReference type="GeneTree" id="ENSGT00940000164750"/>
<dbReference type="Gene3D" id="3.20.20.80">
    <property type="entry name" value="Glycosidases"/>
    <property type="match status" value="1"/>
</dbReference>
<dbReference type="InterPro" id="IPR013780">
    <property type="entry name" value="Glyco_hydro_b"/>
</dbReference>
<evidence type="ECO:0000256" key="7">
    <source>
        <dbReference type="ARBA" id="ARBA00023136"/>
    </source>
</evidence>
<proteinExistence type="inferred from homology"/>
<evidence type="ECO:0000259" key="14">
    <source>
        <dbReference type="PROSITE" id="PS51448"/>
    </source>
</evidence>
<organism evidence="15 16">
    <name type="scientific">Anser brachyrhynchus</name>
    <name type="common">Pink-footed goose</name>
    <dbReference type="NCBI Taxonomy" id="132585"/>
    <lineage>
        <taxon>Eukaryota</taxon>
        <taxon>Metazoa</taxon>
        <taxon>Chordata</taxon>
        <taxon>Craniata</taxon>
        <taxon>Vertebrata</taxon>
        <taxon>Euteleostomi</taxon>
        <taxon>Archelosauria</taxon>
        <taxon>Archosauria</taxon>
        <taxon>Dinosauria</taxon>
        <taxon>Saurischia</taxon>
        <taxon>Theropoda</taxon>
        <taxon>Coelurosauria</taxon>
        <taxon>Aves</taxon>
        <taxon>Neognathae</taxon>
        <taxon>Galloanserae</taxon>
        <taxon>Anseriformes</taxon>
        <taxon>Anatidae</taxon>
        <taxon>Anserinae</taxon>
        <taxon>Anser</taxon>
    </lineage>
</organism>
<dbReference type="AlphaFoldDB" id="A0A8B9CAA8"/>
<keyword evidence="9" id="KW-0325">Glycoprotein</keyword>
<dbReference type="GO" id="GO:0005975">
    <property type="term" value="P:carbohydrate metabolic process"/>
    <property type="evidence" value="ECO:0007669"/>
    <property type="project" value="InterPro"/>
</dbReference>
<dbReference type="InterPro" id="IPR044913">
    <property type="entry name" value="P_trefoil_dom_sf"/>
</dbReference>
<dbReference type="Pfam" id="PF00088">
    <property type="entry name" value="Trefoil"/>
    <property type="match status" value="1"/>
</dbReference>
<dbReference type="SMART" id="SM00018">
    <property type="entry name" value="PD"/>
    <property type="match status" value="1"/>
</dbReference>
<keyword evidence="8" id="KW-1015">Disulfide bond</keyword>
<evidence type="ECO:0000256" key="3">
    <source>
        <dbReference type="ARBA" id="ARBA00007806"/>
    </source>
</evidence>
<dbReference type="PROSITE" id="PS00129">
    <property type="entry name" value="GLYCOSYL_HYDROL_F31_1"/>
    <property type="match status" value="1"/>
</dbReference>
<dbReference type="Pfam" id="PF01055">
    <property type="entry name" value="Glyco_hydro_31_2nd"/>
    <property type="match status" value="1"/>
</dbReference>
<dbReference type="GO" id="GO:0004558">
    <property type="term" value="F:alpha-1,4-glucosidase activity"/>
    <property type="evidence" value="ECO:0007669"/>
    <property type="project" value="TreeGrafter"/>
</dbReference>
<dbReference type="Gene3D" id="4.10.110.10">
    <property type="entry name" value="Spasmolytic Protein, domain 1"/>
    <property type="match status" value="1"/>
</dbReference>
<protein>
    <recommendedName>
        <fullName evidence="4">alpha-glucosidase</fullName>
        <ecNumber evidence="4">3.2.1.20</ecNumber>
    </recommendedName>
    <alternativeName>
        <fullName evidence="11">Maltase</fullName>
    </alternativeName>
</protein>
<reference evidence="15" key="1">
    <citation type="submission" date="2025-08" db="UniProtKB">
        <authorList>
            <consortium name="Ensembl"/>
        </authorList>
    </citation>
    <scope>IDENTIFICATION</scope>
</reference>
<dbReference type="InterPro" id="IPR017853">
    <property type="entry name" value="GH"/>
</dbReference>
<evidence type="ECO:0000256" key="13">
    <source>
        <dbReference type="RuleBase" id="RU361185"/>
    </source>
</evidence>
<dbReference type="Gene3D" id="2.60.40.1180">
    <property type="entry name" value="Golgi alpha-mannosidase II"/>
    <property type="match status" value="1"/>
</dbReference>
<evidence type="ECO:0000313" key="16">
    <source>
        <dbReference type="Proteomes" id="UP000694426"/>
    </source>
</evidence>
<dbReference type="CDD" id="cd06602">
    <property type="entry name" value="GH31_MGAM_SI_GAA"/>
    <property type="match status" value="1"/>
</dbReference>
<evidence type="ECO:0000256" key="5">
    <source>
        <dbReference type="ARBA" id="ARBA00022729"/>
    </source>
</evidence>
<evidence type="ECO:0000256" key="1">
    <source>
        <dbReference type="ARBA" id="ARBA00001657"/>
    </source>
</evidence>
<dbReference type="CDD" id="cd00111">
    <property type="entry name" value="Trefoil"/>
    <property type="match status" value="1"/>
</dbReference>
<comment type="caution">
    <text evidence="12">Lacks conserved residue(s) required for the propagation of feature annotation.</text>
</comment>
<dbReference type="GO" id="GO:0030246">
    <property type="term" value="F:carbohydrate binding"/>
    <property type="evidence" value="ECO:0007669"/>
    <property type="project" value="InterPro"/>
</dbReference>
<evidence type="ECO:0000256" key="9">
    <source>
        <dbReference type="ARBA" id="ARBA00023180"/>
    </source>
</evidence>
<comment type="similarity">
    <text evidence="3 13">Belongs to the glycosyl hydrolase 31 family.</text>
</comment>
<evidence type="ECO:0000256" key="6">
    <source>
        <dbReference type="ARBA" id="ARBA00022801"/>
    </source>
</evidence>
<dbReference type="PROSITE" id="PS00707">
    <property type="entry name" value="GLYCOSYL_HYDROL_F31_2"/>
    <property type="match status" value="1"/>
</dbReference>
<dbReference type="InterPro" id="IPR000519">
    <property type="entry name" value="P_trefoil_dom"/>
</dbReference>
<evidence type="ECO:0000256" key="4">
    <source>
        <dbReference type="ARBA" id="ARBA00012741"/>
    </source>
</evidence>
<dbReference type="Gene3D" id="2.60.40.1760">
    <property type="entry name" value="glycosyl hydrolase (family 31)"/>
    <property type="match status" value="2"/>
</dbReference>
<comment type="subcellular location">
    <subcellularLocation>
        <location evidence="2">Membrane</location>
    </subcellularLocation>
</comment>
<evidence type="ECO:0000256" key="12">
    <source>
        <dbReference type="PROSITE-ProRule" id="PRU00779"/>
    </source>
</evidence>
<evidence type="ECO:0000256" key="10">
    <source>
        <dbReference type="ARBA" id="ARBA00023295"/>
    </source>
</evidence>
<dbReference type="Pfam" id="PF21365">
    <property type="entry name" value="Glyco_hydro_31_3rd"/>
    <property type="match status" value="1"/>
</dbReference>
<dbReference type="PANTHER" id="PTHR22762">
    <property type="entry name" value="ALPHA-GLUCOSIDASE"/>
    <property type="match status" value="1"/>
</dbReference>
<dbReference type="EC" id="3.2.1.20" evidence="4"/>
<dbReference type="SUPFAM" id="SSF51445">
    <property type="entry name" value="(Trans)glycosidases"/>
    <property type="match status" value="1"/>
</dbReference>
<dbReference type="Proteomes" id="UP000694426">
    <property type="component" value="Unplaced"/>
</dbReference>
<keyword evidence="10 13" id="KW-0326">Glycosidase</keyword>
<evidence type="ECO:0000256" key="11">
    <source>
        <dbReference type="ARBA" id="ARBA00041343"/>
    </source>
</evidence>
<dbReference type="InterPro" id="IPR025887">
    <property type="entry name" value="Glyco_hydro_31_N_dom"/>
</dbReference>
<accession>A0A8B9CAA8</accession>
<dbReference type="InterPro" id="IPR048395">
    <property type="entry name" value="Glyco_hydro_31_C"/>
</dbReference>
<dbReference type="InterPro" id="IPR030458">
    <property type="entry name" value="Glyco_hydro_31_AS"/>
</dbReference>
<dbReference type="CDD" id="cd14752">
    <property type="entry name" value="GH31_N"/>
    <property type="match status" value="1"/>
</dbReference>
<name>A0A8B9CAA8_9AVES</name>
<feature type="domain" description="P-type" evidence="14">
    <location>
        <begin position="3"/>
        <end position="50"/>
    </location>
</feature>
<sequence>SPEQCSRAVAVQRRVDCHPQPGATQENCEARGCTWCTTDVPNAPWCFFPEDSPYGYSLGGNAEKTAKGWRVTLNKRSQLSLFGNDISPVVVDVEFQTKDRLRFKIYDPNTERFEVPLKIDSPGVAVISIYLQITTTVPSTSVYGFGEHEHVSFKHNMDFVTYGMFSRDQAPTPFANLYGVHPFYMCVEDDSNAHGVLLLNSNAQDVSLSPNPSLTFRTIGGILDFYVFLGPTPENVVQQYTEAIGRPHMPAYWSLGFQLSRWGYGSIDVLKETVNRMHRYDIPYDVQHLDIDYMERRLDFTYDKENFAGLPEYLQELKKAGMHNIIILDPFISKDEEPGTYRPYDLGEEMGIWVNNSDGVTPAVGQAWPPGNAVFPDYTNPRTVEWWNQLCLEFKNVLDYDGIWIDMNEPSNFLQGQFPGCADNDINNPPYIPSISDRSLAEKTLCPDSKTYLGEHYNTHSLFGWSQTAPTFHAVQQATGKRAFVLSRSTFVSSGKHGGHWLGDNFSQWKDMHYSIIGMLEFNLFGMPYIGADICGFNYNTTYELCLRWMQLGSFYPFSRNHNEQDPAFFGEEFAKISRATLRIRYSLLPYLYTLFFESHVHGNTVVRSLMHEFTSDQQTRGIDTAFLWGPAFMVAPVLEEASTAIKKHHHTGIK</sequence>
<keyword evidence="6 13" id="KW-0378">Hydrolase</keyword>
<keyword evidence="5" id="KW-0732">Signal</keyword>
<keyword evidence="7" id="KW-0472">Membrane</keyword>
<dbReference type="InterPro" id="IPR000322">
    <property type="entry name" value="Glyco_hydro_31_TIM"/>
</dbReference>